<protein>
    <submittedName>
        <fullName evidence="1">Uncharacterized protein</fullName>
    </submittedName>
</protein>
<evidence type="ECO:0000313" key="1">
    <source>
        <dbReference type="EMBL" id="UXX41838.1"/>
    </source>
</evidence>
<dbReference type="Proteomes" id="UP001265762">
    <property type="component" value="Segment"/>
</dbReference>
<proteinExistence type="predicted"/>
<organism evidence="1 2">
    <name type="scientific">Psilogramma increta granulovirus</name>
    <dbReference type="NCBI Taxonomy" id="2953508"/>
    <lineage>
        <taxon>Viruses</taxon>
        <taxon>Viruses incertae sedis</taxon>
        <taxon>Naldaviricetes</taxon>
        <taxon>Lefavirales</taxon>
        <taxon>Baculoviridae</taxon>
        <taxon>Betabaculovirus</taxon>
        <taxon>Betabaculovirus psincretae</taxon>
    </lineage>
</organism>
<sequence>MLPIDLKTVRFLKYMRVGVGKIYRVGSISKNGRGYCGGSGVVSFIIYLDNEW</sequence>
<evidence type="ECO:0000313" key="2">
    <source>
        <dbReference type="Proteomes" id="UP001265762"/>
    </source>
</evidence>
<name>A0A977XUZ9_9BBAC</name>
<accession>A0A977XUZ9</accession>
<dbReference type="EMBL" id="ON803509">
    <property type="protein sequence ID" value="UXX41838.1"/>
    <property type="molecule type" value="Genomic_DNA"/>
</dbReference>
<keyword evidence="2" id="KW-1185">Reference proteome</keyword>
<reference evidence="1" key="1">
    <citation type="journal article" date="2022" name="Virus Res.">
        <title>Genome analysis of Psilogramma increta granulovirus and its intrapopulation diversity.</title>
        <authorList>
            <person name="Zhang H."/>
            <person name="Li L."/>
            <person name="Chen B."/>
            <person name="Zuo Y."/>
            <person name="Wu W."/>
            <person name="Yuan M."/>
            <person name="Yang K."/>
        </authorList>
    </citation>
    <scope>NUCLEOTIDE SEQUENCE</scope>
    <source>
        <strain evidence="1">GZ</strain>
    </source>
</reference>